<name>A0A0A9CD88_ARUDO</name>
<reference evidence="1" key="1">
    <citation type="submission" date="2014-09" db="EMBL/GenBank/DDBJ databases">
        <authorList>
            <person name="Magalhaes I.L.F."/>
            <person name="Oliveira U."/>
            <person name="Santos F.R."/>
            <person name="Vidigal T.H.D.A."/>
            <person name="Brescovit A.D."/>
            <person name="Santos A.J."/>
        </authorList>
    </citation>
    <scope>NUCLEOTIDE SEQUENCE</scope>
    <source>
        <tissue evidence="1">Shoot tissue taken approximately 20 cm above the soil surface</tissue>
    </source>
</reference>
<protein>
    <submittedName>
        <fullName evidence="1">Uncharacterized protein</fullName>
    </submittedName>
</protein>
<dbReference type="EMBL" id="GBRH01223616">
    <property type="protein sequence ID" value="JAD74279.1"/>
    <property type="molecule type" value="Transcribed_RNA"/>
</dbReference>
<sequence length="14" mass="1669">MPPFRQMDNTSNCQ</sequence>
<organism evidence="1">
    <name type="scientific">Arundo donax</name>
    <name type="common">Giant reed</name>
    <name type="synonym">Donax arundinaceus</name>
    <dbReference type="NCBI Taxonomy" id="35708"/>
    <lineage>
        <taxon>Eukaryota</taxon>
        <taxon>Viridiplantae</taxon>
        <taxon>Streptophyta</taxon>
        <taxon>Embryophyta</taxon>
        <taxon>Tracheophyta</taxon>
        <taxon>Spermatophyta</taxon>
        <taxon>Magnoliopsida</taxon>
        <taxon>Liliopsida</taxon>
        <taxon>Poales</taxon>
        <taxon>Poaceae</taxon>
        <taxon>PACMAD clade</taxon>
        <taxon>Arundinoideae</taxon>
        <taxon>Arundineae</taxon>
        <taxon>Arundo</taxon>
    </lineage>
</organism>
<proteinExistence type="predicted"/>
<accession>A0A0A9CD88</accession>
<reference evidence="1" key="2">
    <citation type="journal article" date="2015" name="Data Brief">
        <title>Shoot transcriptome of the giant reed, Arundo donax.</title>
        <authorList>
            <person name="Barrero R.A."/>
            <person name="Guerrero F.D."/>
            <person name="Moolhuijzen P."/>
            <person name="Goolsby J.A."/>
            <person name="Tidwell J."/>
            <person name="Bellgard S.E."/>
            <person name="Bellgard M.I."/>
        </authorList>
    </citation>
    <scope>NUCLEOTIDE SEQUENCE</scope>
    <source>
        <tissue evidence="1">Shoot tissue taken approximately 20 cm above the soil surface</tissue>
    </source>
</reference>
<evidence type="ECO:0000313" key="1">
    <source>
        <dbReference type="EMBL" id="JAD74279.1"/>
    </source>
</evidence>